<keyword evidence="4" id="KW-1185">Reference proteome</keyword>
<feature type="signal peptide" evidence="1">
    <location>
        <begin position="1"/>
        <end position="19"/>
    </location>
</feature>
<protein>
    <submittedName>
        <fullName evidence="3">Surface-adhesin E family protein</fullName>
    </submittedName>
</protein>
<dbReference type="Proteomes" id="UP001597237">
    <property type="component" value="Unassembled WGS sequence"/>
</dbReference>
<evidence type="ECO:0000259" key="2">
    <source>
        <dbReference type="Pfam" id="PF16747"/>
    </source>
</evidence>
<evidence type="ECO:0000313" key="3">
    <source>
        <dbReference type="EMBL" id="MFD1785488.1"/>
    </source>
</evidence>
<sequence>MIWRAALLALAATASDASAEILPSWVAQRDAKGWEFLGASEESALFMRKIADNKAWRRFESPQPVIMYGKPYRSTLGLAELDCAGGRLRDLQQALYEQNDMAGTPDTHVAPADLPWTHPIPGTLDETFLKAACR</sequence>
<dbReference type="InterPro" id="IPR031939">
    <property type="entry name" value="Adhesin_E-like"/>
</dbReference>
<evidence type="ECO:0000256" key="1">
    <source>
        <dbReference type="SAM" id="SignalP"/>
    </source>
</evidence>
<feature type="chain" id="PRO_5047541536" evidence="1">
    <location>
        <begin position="20"/>
        <end position="134"/>
    </location>
</feature>
<gene>
    <name evidence="3" type="ORF">ACFSC0_18960</name>
</gene>
<proteinExistence type="predicted"/>
<keyword evidence="1" id="KW-0732">Signal</keyword>
<dbReference type="EMBL" id="JBHUEY010000006">
    <property type="protein sequence ID" value="MFD1785488.1"/>
    <property type="molecule type" value="Genomic_DNA"/>
</dbReference>
<reference evidence="4" key="1">
    <citation type="journal article" date="2019" name="Int. J. Syst. Evol. Microbiol.">
        <title>The Global Catalogue of Microorganisms (GCM) 10K type strain sequencing project: providing services to taxonomists for standard genome sequencing and annotation.</title>
        <authorList>
            <consortium name="The Broad Institute Genomics Platform"/>
            <consortium name="The Broad Institute Genome Sequencing Center for Infectious Disease"/>
            <person name="Wu L."/>
            <person name="Ma J."/>
        </authorList>
    </citation>
    <scope>NUCLEOTIDE SEQUENCE [LARGE SCALE GENOMIC DNA]</scope>
    <source>
        <strain evidence="4">DFY28</strain>
    </source>
</reference>
<accession>A0ABW4N6L2</accession>
<feature type="domain" description="Surface-adhesin protein E-like" evidence="2">
    <location>
        <begin position="54"/>
        <end position="134"/>
    </location>
</feature>
<organism evidence="3 4">
    <name type="scientific">Phenylobacterium terrae</name>
    <dbReference type="NCBI Taxonomy" id="2665495"/>
    <lineage>
        <taxon>Bacteria</taxon>
        <taxon>Pseudomonadati</taxon>
        <taxon>Pseudomonadota</taxon>
        <taxon>Alphaproteobacteria</taxon>
        <taxon>Caulobacterales</taxon>
        <taxon>Caulobacteraceae</taxon>
        <taxon>Phenylobacterium</taxon>
    </lineage>
</organism>
<name>A0ABW4N6L2_9CAUL</name>
<evidence type="ECO:0000313" key="4">
    <source>
        <dbReference type="Proteomes" id="UP001597237"/>
    </source>
</evidence>
<dbReference type="RefSeq" id="WP_377281549.1">
    <property type="nucleotide sequence ID" value="NZ_JBHRSI010000004.1"/>
</dbReference>
<comment type="caution">
    <text evidence="3">The sequence shown here is derived from an EMBL/GenBank/DDBJ whole genome shotgun (WGS) entry which is preliminary data.</text>
</comment>
<dbReference type="Pfam" id="PF16747">
    <property type="entry name" value="Adhesin_E"/>
    <property type="match status" value="1"/>
</dbReference>